<dbReference type="AlphaFoldDB" id="A0AA90NRK5"/>
<sequence>MLDEFNTSIHQRCGTRLTKGGNLTEDEASRIGAELSKIVDVVNCIIPNDISSNSTYTCHTVSVTNMCCFMNNDLGQYDGKNTSISLYVN</sequence>
<evidence type="ECO:0000313" key="1">
    <source>
        <dbReference type="EMBL" id="MDP0589279.1"/>
    </source>
</evidence>
<proteinExistence type="predicted"/>
<dbReference type="Proteomes" id="UP001178148">
    <property type="component" value="Unassembled WGS sequence"/>
</dbReference>
<organism evidence="1 2">
    <name type="scientific">Candidatus Endonucleibacter bathymodioli</name>
    <dbReference type="NCBI Taxonomy" id="539814"/>
    <lineage>
        <taxon>Bacteria</taxon>
        <taxon>Pseudomonadati</taxon>
        <taxon>Pseudomonadota</taxon>
        <taxon>Gammaproteobacteria</taxon>
        <taxon>Oceanospirillales</taxon>
        <taxon>Endozoicomonadaceae</taxon>
        <taxon>Candidatus Endonucleibacter</taxon>
    </lineage>
</organism>
<name>A0AA90NRK5_9GAMM</name>
<gene>
    <name evidence="1" type="ORF">QS748_08860</name>
</gene>
<comment type="caution">
    <text evidence="1">The sequence shown here is derived from an EMBL/GenBank/DDBJ whole genome shotgun (WGS) entry which is preliminary data.</text>
</comment>
<evidence type="ECO:0000313" key="2">
    <source>
        <dbReference type="Proteomes" id="UP001178148"/>
    </source>
</evidence>
<accession>A0AA90NRK5</accession>
<protein>
    <submittedName>
        <fullName evidence="1">Uncharacterized protein</fullName>
    </submittedName>
</protein>
<keyword evidence="2" id="KW-1185">Reference proteome</keyword>
<dbReference type="EMBL" id="JASXSV010000012">
    <property type="protein sequence ID" value="MDP0589279.1"/>
    <property type="molecule type" value="Genomic_DNA"/>
</dbReference>
<reference evidence="1 2" key="1">
    <citation type="journal article" date="2023" name="bioRxiv">
        <title>An intranuclear bacterial parasite of deep-sea mussels expresses apoptosis inhibitors acquired from its host.</title>
        <authorList>
            <person name="Gonzalez Porras M.A."/>
            <person name="Assie A."/>
            <person name="Tietjen M."/>
            <person name="Violette M."/>
            <person name="Kleiner M."/>
            <person name="Gruber-Vodicka H."/>
            <person name="Dubilier N."/>
            <person name="Leisch N."/>
        </authorList>
    </citation>
    <scope>NUCLEOTIDE SEQUENCE [LARGE SCALE GENOMIC DNA]</scope>
    <source>
        <strain evidence="1">IAP13</strain>
    </source>
</reference>